<dbReference type="PROSITE" id="PS50860">
    <property type="entry name" value="AA_TRNA_LIGASE_II_ALA"/>
    <property type="match status" value="1"/>
</dbReference>
<evidence type="ECO:0000259" key="10">
    <source>
        <dbReference type="PROSITE" id="PS50860"/>
    </source>
</evidence>
<evidence type="ECO:0000256" key="3">
    <source>
        <dbReference type="ARBA" id="ARBA00022555"/>
    </source>
</evidence>
<gene>
    <name evidence="11" type="ORF">METZ01_LOCUS253810</name>
</gene>
<keyword evidence="8" id="KW-0648">Protein biosynthesis</keyword>
<protein>
    <recommendedName>
        <fullName evidence="2">alanine--tRNA ligase</fullName>
        <ecNumber evidence="2">6.1.1.7</ecNumber>
    </recommendedName>
</protein>
<feature type="domain" description="Alanyl-transfer RNA synthetases family profile" evidence="10">
    <location>
        <begin position="11"/>
        <end position="195"/>
    </location>
</feature>
<evidence type="ECO:0000256" key="6">
    <source>
        <dbReference type="ARBA" id="ARBA00022840"/>
    </source>
</evidence>
<dbReference type="InterPro" id="IPR018165">
    <property type="entry name" value="Ala-tRNA-synth_IIc_core"/>
</dbReference>
<dbReference type="GO" id="GO:0005829">
    <property type="term" value="C:cytosol"/>
    <property type="evidence" value="ECO:0007669"/>
    <property type="project" value="TreeGrafter"/>
</dbReference>
<evidence type="ECO:0000313" key="11">
    <source>
        <dbReference type="EMBL" id="SVC00956.1"/>
    </source>
</evidence>
<dbReference type="PANTHER" id="PTHR11777:SF9">
    <property type="entry name" value="ALANINE--TRNA LIGASE, CYTOPLASMIC"/>
    <property type="match status" value="1"/>
</dbReference>
<dbReference type="PANTHER" id="PTHR11777">
    <property type="entry name" value="ALANYL-TRNA SYNTHETASE"/>
    <property type="match status" value="1"/>
</dbReference>
<keyword evidence="4" id="KW-0436">Ligase</keyword>
<evidence type="ECO:0000256" key="9">
    <source>
        <dbReference type="ARBA" id="ARBA00023146"/>
    </source>
</evidence>
<dbReference type="CDD" id="cd00673">
    <property type="entry name" value="AlaRS_core"/>
    <property type="match status" value="1"/>
</dbReference>
<evidence type="ECO:0000256" key="2">
    <source>
        <dbReference type="ARBA" id="ARBA00013168"/>
    </source>
</evidence>
<keyword evidence="5" id="KW-0547">Nucleotide-binding</keyword>
<dbReference type="AlphaFoldDB" id="A0A382IMX1"/>
<keyword evidence="6" id="KW-0067">ATP-binding</keyword>
<proteinExistence type="inferred from homology"/>
<name>A0A382IMX1_9ZZZZ</name>
<dbReference type="InterPro" id="IPR050058">
    <property type="entry name" value="Ala-tRNA_ligase"/>
</dbReference>
<evidence type="ECO:0000256" key="8">
    <source>
        <dbReference type="ARBA" id="ARBA00022917"/>
    </source>
</evidence>
<dbReference type="GO" id="GO:0002161">
    <property type="term" value="F:aminoacyl-tRNA deacylase activity"/>
    <property type="evidence" value="ECO:0007669"/>
    <property type="project" value="TreeGrafter"/>
</dbReference>
<comment type="similarity">
    <text evidence="1">Belongs to the class-II aminoacyl-tRNA synthetase family.</text>
</comment>
<dbReference type="InterPro" id="IPR045864">
    <property type="entry name" value="aa-tRNA-synth_II/BPL/LPL"/>
</dbReference>
<dbReference type="Pfam" id="PF01411">
    <property type="entry name" value="tRNA-synt_2c"/>
    <property type="match status" value="1"/>
</dbReference>
<dbReference type="EMBL" id="UINC01068372">
    <property type="protein sequence ID" value="SVC00956.1"/>
    <property type="molecule type" value="Genomic_DNA"/>
</dbReference>
<dbReference type="GO" id="GO:0006419">
    <property type="term" value="P:alanyl-tRNA aminoacylation"/>
    <property type="evidence" value="ECO:0007669"/>
    <property type="project" value="InterPro"/>
</dbReference>
<sequence length="195" mass="22371">MQTSSWMTNKMTSDEIRESFLKYFESKGHLRVPSSSLIPVGDPTLLLTIAGMNQFKPYFSGQQTPPRQRLTSSQKCFRTPDIDIVGDATHNTLFEMLGNFSIGDYFKKEAIEYALEFLTDKLNLPEERFFITIHHTDDEAQEMWENIGVPKERIYRFGDDDNWWGPPIHGSEGPCGPCSELHYDFGSDRGCLQTD</sequence>
<accession>A0A382IMX1</accession>
<evidence type="ECO:0000256" key="5">
    <source>
        <dbReference type="ARBA" id="ARBA00022741"/>
    </source>
</evidence>
<dbReference type="EC" id="6.1.1.7" evidence="2"/>
<organism evidence="11">
    <name type="scientific">marine metagenome</name>
    <dbReference type="NCBI Taxonomy" id="408172"/>
    <lineage>
        <taxon>unclassified sequences</taxon>
        <taxon>metagenomes</taxon>
        <taxon>ecological metagenomes</taxon>
    </lineage>
</organism>
<dbReference type="SUPFAM" id="SSF55681">
    <property type="entry name" value="Class II aaRS and biotin synthetases"/>
    <property type="match status" value="1"/>
</dbReference>
<dbReference type="GO" id="GO:0000049">
    <property type="term" value="F:tRNA binding"/>
    <property type="evidence" value="ECO:0007669"/>
    <property type="project" value="UniProtKB-KW"/>
</dbReference>
<dbReference type="GO" id="GO:0005524">
    <property type="term" value="F:ATP binding"/>
    <property type="evidence" value="ECO:0007669"/>
    <property type="project" value="UniProtKB-KW"/>
</dbReference>
<keyword evidence="3" id="KW-0820">tRNA-binding</keyword>
<keyword evidence="7" id="KW-0694">RNA-binding</keyword>
<feature type="non-terminal residue" evidence="11">
    <location>
        <position position="195"/>
    </location>
</feature>
<keyword evidence="9" id="KW-0030">Aminoacyl-tRNA synthetase</keyword>
<evidence type="ECO:0000256" key="7">
    <source>
        <dbReference type="ARBA" id="ARBA00022884"/>
    </source>
</evidence>
<evidence type="ECO:0000256" key="4">
    <source>
        <dbReference type="ARBA" id="ARBA00022598"/>
    </source>
</evidence>
<dbReference type="Gene3D" id="3.30.930.10">
    <property type="entry name" value="Bira Bifunctional Protein, Domain 2"/>
    <property type="match status" value="1"/>
</dbReference>
<dbReference type="GO" id="GO:0004813">
    <property type="term" value="F:alanine-tRNA ligase activity"/>
    <property type="evidence" value="ECO:0007669"/>
    <property type="project" value="UniProtKB-EC"/>
</dbReference>
<evidence type="ECO:0000256" key="1">
    <source>
        <dbReference type="ARBA" id="ARBA00008226"/>
    </source>
</evidence>
<reference evidence="11" key="1">
    <citation type="submission" date="2018-05" db="EMBL/GenBank/DDBJ databases">
        <authorList>
            <person name="Lanie J.A."/>
            <person name="Ng W.-L."/>
            <person name="Kazmierczak K.M."/>
            <person name="Andrzejewski T.M."/>
            <person name="Davidsen T.M."/>
            <person name="Wayne K.J."/>
            <person name="Tettelin H."/>
            <person name="Glass J.I."/>
            <person name="Rusch D."/>
            <person name="Podicherti R."/>
            <person name="Tsui H.-C.T."/>
            <person name="Winkler M.E."/>
        </authorList>
    </citation>
    <scope>NUCLEOTIDE SEQUENCE</scope>
</reference>
<dbReference type="InterPro" id="IPR018164">
    <property type="entry name" value="Ala-tRNA-synth_IIc_N"/>
</dbReference>